<dbReference type="InterPro" id="IPR008454">
    <property type="entry name" value="Collagen-bd_Cna-like_B-typ_dom"/>
</dbReference>
<feature type="region of interest" description="Disordered" evidence="6">
    <location>
        <begin position="537"/>
        <end position="575"/>
    </location>
</feature>
<dbReference type="Gene3D" id="2.60.40.1140">
    <property type="entry name" value="Collagen-binding surface protein Cna, B-type domain"/>
    <property type="match status" value="10"/>
</dbReference>
<keyword evidence="7" id="KW-1133">Transmembrane helix</keyword>
<comment type="subcellular location">
    <subcellularLocation>
        <location evidence="1">Secreted</location>
        <location evidence="1">Cell wall</location>
        <topology evidence="1">Peptidoglycan-anchor</topology>
    </subcellularLocation>
</comment>
<feature type="compositionally biased region" description="Low complexity" evidence="6">
    <location>
        <begin position="147"/>
        <end position="156"/>
    </location>
</feature>
<evidence type="ECO:0000256" key="6">
    <source>
        <dbReference type="SAM" id="MobiDB-lite"/>
    </source>
</evidence>
<sequence length="2330" mass="259403">MQRKLSILFTGMLLFQVIFGNLPMMAQVNAQSEDSNLFKSVTLVDSKENSKDADVSPPYLNIEWGTKDVNLEDNPSFSTTNVVPDGYQIAEKQEGTLTDEENLGTYTAAKDNSITAEVNADAKDASGAFKVKVQATDTKQESNPTSNEDNTSGTDETTGEGSDDGSATNNSQDKNPDKGQSEEQPTGDSSAGDDPNKFDENNPSDNSSTNGPKNEGSSSEGGNQDTATEEPGGSGDGSGSNSPGDKTKEDDSNTDGNNQSGNAPSTDTGNEEQTDTGNKNTDIKENIIDTFTLETKDGKAVEDIEGIDLEEVGKLELALDWSLDNNHGYTNGAQFEFQLPEQFAELSLPDGKLDGYGDYSVNSDGLVTFTFNEKIEQESNIEGYFDIEVELDEQTITVTEDELQFIVNDEVVKRIPVNYEPTGGQAINKRGSHGEGGKFNTKSIDWEVDINTTLESLKGATIKDAINENQSLDMDSIELYEADVDIEGNITSLDDTPVTLGDDNKSSENELKLDLGDTDKAYRLVYTTDITDDEGTEYSNEAVLSSDGKDNASSGATVSVQRQDHLNKSSEDFNKDNHSVDWEVEYNFDEKQLDKGNKLTDEFTFTSKGDDLSERFEVTDIQIEQVDSFNGDGSVNETTPANDAFDKNIDGNKVTYTLNEDTNKPFNIEYTTQLKDDKYITHDGEISNTVTVDGETKKSSQGVYQQVGDKSHSDINYEDKTIEWTIKINQDNRTLNNFNLEDDFSGSGQKLDGSINISPEKSDATITKKTDSDGLVDGFDIDFGTISESYTISYTTKFTYDFANKDPELANKLDLIYETSNGTEYTYEKQIGDTPNDETTSNGAKSGNVDNDSKVITWKTDINYNQLDLKNASFTDPIEDNQSLIDGSVEIYKTSVDSSGDISKGENVTDDYTIKTNDGEKISINFGEINQSYRIEFKTKDKDDIYNDDETYGNTATFEPRNGESHELKAHVTIPHQGEFVGKNGTHNKDEWTVDWEVDINKSESALTDVIVTDDLGSEDAQKLLEDSFELTKNGERLEEGTDYNLDIADNGFTLDGLGDINEHYVLTYSSYILTEETANLTNNAHIKSNEEVTGTTEKEKSIEVKIGSASGGATGETATLAVNKEEKRTNTPVEGVQFQLEKTVQGQDIIVREGKTDENGELNWSGLKYGDYTLHEKVLDNYFADPDYSEGSKDGYVSKDITIDSENMTDNNVQTEEVKNERKTGTVKLIKKDSVTNESLGKAKFKITNQETRQTFDLETNSNGVTGEGVPFGTYSIEEINAPDGYKLTSNIDDFKIEPAKLKEVEVPNDAVINVTVDKIWVEVNDKYRPDAVTVQVKDDDGVVKEKELTTDNDWQHTFNGLRKYDDNGNEIEYKVAEKNLEGYESEIKEPEDNSYEITNTQKTTDISVKKTWYDNNDATGDRPESITIKLMNDGEFVEEQEITTNGDWEYTFKDLAKYNKNGDKINYTVEEVDEDYSDKYKTDINKAEDNENIDFYINNTRVGETSVNGEKIWKDNDDETGDRPDSITVKLLQNGKEEASKEVTAEDNWEYSFKDLERFDNSGTEYGYTIDEEPVDNYEKSLDGNNLINVRTGKTSVSGTKTWKDNENAQGDRPDSIKVNLMQNDTVFTAQEVTKEDGWDYEFTHLPKYDDKGNSYEYKIKEQNVPGYDSEVNDFDLTNTRSETTSFEVTKSWLDDDSSDRPESVEVELFRTPADGEKESVKTFQLSDSNNWSREFEDLPAFTDDGKAYKYSIVEEPVDGYDTTVNGFDITNTRTGLTEVNGEKTWENDSSSDRPETITVNLLQDGEEIDSQDVTAEDNWSYSFTGLAEFDEQGSPYNYTVEEEAVDGYETTVDGYDITNTYDDSSSEDDDSGGSNGGGNSGEPTGSGDSDDDRVDVTGTKTWLNDEASNRPDSITVNLLQNGETIDSVEVSAEDDWEYSFTDLDEFDDENDAYDYTVEEEKVAGYDTTIDGYDITNQRVETTDVTGTKTWENDEASDRPETIKVNLLQNGTVIDGKEISADDDWTYSFTDLETYDNQGETYDYSVKEQDVPGYDSEVNGYDITNTKVETKSINVTKSWLDDNANDRPESVTVDLLQNGNVLDTVDVTADDDWSYTFNNLEAYDDNGIAYEYSIQENNIDGYKTTIDGYDITNTRVGTTTIDVSKQWENDAPEDRPESITVELLQNGNVIDTVDMTADQNWTHTFTELDQYNDKGIAYNYTVREQDAADYQSSINKTDNGYTIINTLEDTPEEDESGEPGGSDESDEPTTPDDSDGTDDPSDDSGQGNSDDTLPQTGEEWMRYLLIAGLLAIVTGGVLLFSSRKRKLD</sequence>
<feature type="compositionally biased region" description="Acidic residues" evidence="6">
    <location>
        <begin position="2252"/>
        <end position="2284"/>
    </location>
</feature>
<keyword evidence="7" id="KW-0812">Transmembrane</keyword>
<keyword evidence="2" id="KW-0134">Cell wall</keyword>
<evidence type="ECO:0000313" key="9">
    <source>
        <dbReference type="EMBL" id="GAA0441455.1"/>
    </source>
</evidence>
<keyword evidence="10" id="KW-1185">Reference proteome</keyword>
<dbReference type="InterPro" id="IPR013783">
    <property type="entry name" value="Ig-like_fold"/>
</dbReference>
<feature type="compositionally biased region" description="Polar residues" evidence="6">
    <location>
        <begin position="254"/>
        <end position="268"/>
    </location>
</feature>
<feature type="region of interest" description="Disordered" evidence="6">
    <location>
        <begin position="828"/>
        <end position="848"/>
    </location>
</feature>
<evidence type="ECO:0000256" key="3">
    <source>
        <dbReference type="ARBA" id="ARBA00022525"/>
    </source>
</evidence>
<dbReference type="RefSeq" id="WP_343752541.1">
    <property type="nucleotide sequence ID" value="NZ_BAAADM010000046.1"/>
</dbReference>
<dbReference type="InterPro" id="IPR041033">
    <property type="entry name" value="SpaA_PFL_dom_1"/>
</dbReference>
<evidence type="ECO:0000256" key="4">
    <source>
        <dbReference type="ARBA" id="ARBA00022729"/>
    </source>
</evidence>
<evidence type="ECO:0000256" key="2">
    <source>
        <dbReference type="ARBA" id="ARBA00022512"/>
    </source>
</evidence>
<keyword evidence="5" id="KW-0572">Peptidoglycan-anchor</keyword>
<dbReference type="NCBIfam" id="TIGR01167">
    <property type="entry name" value="LPXTG_anchor"/>
    <property type="match status" value="1"/>
</dbReference>
<feature type="compositionally biased region" description="Polar residues" evidence="6">
    <location>
        <begin position="837"/>
        <end position="848"/>
    </location>
</feature>
<comment type="caution">
    <text evidence="9">The sequence shown here is derived from an EMBL/GenBank/DDBJ whole genome shotgun (WGS) entry which is preliminary data.</text>
</comment>
<dbReference type="InterPro" id="IPR008456">
    <property type="entry name" value="Collagen-bd_dom"/>
</dbReference>
<evidence type="ECO:0000259" key="8">
    <source>
        <dbReference type="PROSITE" id="PS50847"/>
    </source>
</evidence>
<organism evidence="9 10">
    <name type="scientific">Lentibacillus halophilus</name>
    <dbReference type="NCBI Taxonomy" id="295065"/>
    <lineage>
        <taxon>Bacteria</taxon>
        <taxon>Bacillati</taxon>
        <taxon>Bacillota</taxon>
        <taxon>Bacilli</taxon>
        <taxon>Bacillales</taxon>
        <taxon>Bacillaceae</taxon>
        <taxon>Lentibacillus</taxon>
    </lineage>
</organism>
<proteinExistence type="predicted"/>
<dbReference type="SUPFAM" id="SSF49401">
    <property type="entry name" value="Bacterial adhesins"/>
    <property type="match status" value="6"/>
</dbReference>
<evidence type="ECO:0000256" key="1">
    <source>
        <dbReference type="ARBA" id="ARBA00004168"/>
    </source>
</evidence>
<dbReference type="Gene3D" id="2.60.40.740">
    <property type="match status" value="5"/>
</dbReference>
<accession>A0ABN0ZB23</accession>
<keyword evidence="3" id="KW-0964">Secreted</keyword>
<keyword evidence="7" id="KW-0472">Membrane</keyword>
<feature type="compositionally biased region" description="Polar residues" evidence="6">
    <location>
        <begin position="551"/>
        <end position="561"/>
    </location>
</feature>
<name>A0ABN0ZB23_9BACI</name>
<feature type="compositionally biased region" description="Polar residues" evidence="6">
    <location>
        <begin position="2288"/>
        <end position="2297"/>
    </location>
</feature>
<feature type="compositionally biased region" description="Polar residues" evidence="6">
    <location>
        <begin position="201"/>
        <end position="226"/>
    </location>
</feature>
<dbReference type="Gene3D" id="2.60.40.10">
    <property type="entry name" value="Immunoglobulins"/>
    <property type="match status" value="2"/>
</dbReference>
<keyword evidence="4" id="KW-0732">Signal</keyword>
<feature type="transmembrane region" description="Helical" evidence="7">
    <location>
        <begin position="2302"/>
        <end position="2322"/>
    </location>
</feature>
<evidence type="ECO:0000256" key="7">
    <source>
        <dbReference type="SAM" id="Phobius"/>
    </source>
</evidence>
<feature type="region of interest" description="Disordered" evidence="6">
    <location>
        <begin position="134"/>
        <end position="283"/>
    </location>
</feature>
<dbReference type="Pfam" id="PF05738">
    <property type="entry name" value="Cna_B"/>
    <property type="match status" value="10"/>
</dbReference>
<dbReference type="Pfam" id="PF05737">
    <property type="entry name" value="Collagen_bind"/>
    <property type="match status" value="4"/>
</dbReference>
<dbReference type="PROSITE" id="PS50847">
    <property type="entry name" value="GRAM_POS_ANCHORING"/>
    <property type="match status" value="1"/>
</dbReference>
<reference evidence="9 10" key="1">
    <citation type="journal article" date="2019" name="Int. J. Syst. Evol. Microbiol.">
        <title>The Global Catalogue of Microorganisms (GCM) 10K type strain sequencing project: providing services to taxonomists for standard genome sequencing and annotation.</title>
        <authorList>
            <consortium name="The Broad Institute Genomics Platform"/>
            <consortium name="The Broad Institute Genome Sequencing Center for Infectious Disease"/>
            <person name="Wu L."/>
            <person name="Ma J."/>
        </authorList>
    </citation>
    <scope>NUCLEOTIDE SEQUENCE [LARGE SCALE GENOMIC DNA]</scope>
    <source>
        <strain evidence="9 10">JCM 12149</strain>
    </source>
</reference>
<dbReference type="Proteomes" id="UP001501459">
    <property type="component" value="Unassembled WGS sequence"/>
</dbReference>
<feature type="region of interest" description="Disordered" evidence="6">
    <location>
        <begin position="1850"/>
        <end position="1912"/>
    </location>
</feature>
<evidence type="ECO:0000313" key="10">
    <source>
        <dbReference type="Proteomes" id="UP001501459"/>
    </source>
</evidence>
<dbReference type="SUPFAM" id="SSF49478">
    <property type="entry name" value="Cna protein B-type domain"/>
    <property type="match status" value="11"/>
</dbReference>
<dbReference type="Pfam" id="PF17802">
    <property type="entry name" value="SpaA"/>
    <property type="match status" value="2"/>
</dbReference>
<dbReference type="InterPro" id="IPR019931">
    <property type="entry name" value="LPXTG_anchor"/>
</dbReference>
<dbReference type="EMBL" id="BAAADM010000046">
    <property type="protein sequence ID" value="GAA0441455.1"/>
    <property type="molecule type" value="Genomic_DNA"/>
</dbReference>
<feature type="region of interest" description="Disordered" evidence="6">
    <location>
        <begin position="2252"/>
        <end position="2298"/>
    </location>
</feature>
<dbReference type="CDD" id="cd00222">
    <property type="entry name" value="CollagenBindB"/>
    <property type="match status" value="10"/>
</dbReference>
<feature type="domain" description="Gram-positive cocci surface proteins LPxTG" evidence="8">
    <location>
        <begin position="2295"/>
        <end position="2330"/>
    </location>
</feature>
<evidence type="ECO:0000256" key="5">
    <source>
        <dbReference type="ARBA" id="ARBA00023088"/>
    </source>
</evidence>
<dbReference type="Pfam" id="PF00746">
    <property type="entry name" value="Gram_pos_anchor"/>
    <property type="match status" value="1"/>
</dbReference>
<protein>
    <recommendedName>
        <fullName evidence="8">Gram-positive cocci surface proteins LPxTG domain-containing protein</fullName>
    </recommendedName>
</protein>
<feature type="compositionally biased region" description="Polar residues" evidence="6">
    <location>
        <begin position="135"/>
        <end position="146"/>
    </location>
</feature>
<gene>
    <name evidence="9" type="ORF">GCM10008983_18270</name>
</gene>
<feature type="compositionally biased region" description="Basic and acidic residues" evidence="6">
    <location>
        <begin position="562"/>
        <end position="575"/>
    </location>
</feature>
<dbReference type="InterPro" id="IPR008966">
    <property type="entry name" value="Adhesion_dom_sf"/>
</dbReference>